<sequence>MSNSYLRLAEQVLGIVREPLTAKAILERAYLAGVVPQHLYGATQHKTLHARLSEDISNSGEASIFFRTAPGVFFLRRFIEDQSIPAAYKKVHLAPPRKKELKKELMLAMSRAAIMDVQQDGRIEIDLLASTLREGKFKYLPWKSLRKSQTFIAVHSFLTMHKEASVLSYRKGRFRPDYDPLFSPRSIGFGSVVYGSDFDILFDSLFGVVESGIRDLAYGVGLDKRSAEQVRYTNSVKPLFAYVAMKDSEPPHIDVVMGLSCPDDFVPAKSALSSNDLRWISLRSPPNDLSNFEPTSRKILELGWAESFIG</sequence>
<dbReference type="PROSITE" id="PS51913">
    <property type="entry name" value="HTH_HARE"/>
    <property type="match status" value="1"/>
</dbReference>
<protein>
    <recommendedName>
        <fullName evidence="2">HTH HARE-type domain-containing protein</fullName>
    </recommendedName>
</protein>
<accession>A0AB39KRQ1</accession>
<gene>
    <name evidence="3" type="ORF">ABOZ73_15865</name>
</gene>
<dbReference type="EMBL" id="CP158375">
    <property type="protein sequence ID" value="XDO96237.1"/>
    <property type="molecule type" value="Genomic_DNA"/>
</dbReference>
<dbReference type="AlphaFoldDB" id="A0AB39KRQ1"/>
<proteinExistence type="predicted"/>
<dbReference type="InterPro" id="IPR007759">
    <property type="entry name" value="Asxl_HARE-HTH"/>
</dbReference>
<feature type="domain" description="HTH HARE-type" evidence="2">
    <location>
        <begin position="3"/>
        <end position="78"/>
    </location>
</feature>
<keyword evidence="1" id="KW-0804">Transcription</keyword>
<evidence type="ECO:0000313" key="3">
    <source>
        <dbReference type="EMBL" id="XDO96237.1"/>
    </source>
</evidence>
<dbReference type="RefSeq" id="WP_369059091.1">
    <property type="nucleotide sequence ID" value="NZ_CP158375.1"/>
</dbReference>
<organism evidence="3">
    <name type="scientific">Caulobacter sp. 73W</name>
    <dbReference type="NCBI Taxonomy" id="3161137"/>
    <lineage>
        <taxon>Bacteria</taxon>
        <taxon>Pseudomonadati</taxon>
        <taxon>Pseudomonadota</taxon>
        <taxon>Alphaproteobacteria</taxon>
        <taxon>Caulobacterales</taxon>
        <taxon>Caulobacteraceae</taxon>
        <taxon>Caulobacter</taxon>
    </lineage>
</organism>
<name>A0AB39KRQ1_9CAUL</name>
<reference evidence="3" key="1">
    <citation type="submission" date="2024-06" db="EMBL/GenBank/DDBJ databases">
        <title>Caulobacter inopinatus, sp. nov.</title>
        <authorList>
            <person name="Donachie S.P."/>
        </authorList>
    </citation>
    <scope>NUCLEOTIDE SEQUENCE</scope>
    <source>
        <strain evidence="3">73W</strain>
    </source>
</reference>
<dbReference type="GO" id="GO:0006355">
    <property type="term" value="P:regulation of DNA-templated transcription"/>
    <property type="evidence" value="ECO:0007669"/>
    <property type="project" value="InterPro"/>
</dbReference>
<evidence type="ECO:0000256" key="1">
    <source>
        <dbReference type="ARBA" id="ARBA00023163"/>
    </source>
</evidence>
<evidence type="ECO:0000259" key="2">
    <source>
        <dbReference type="PROSITE" id="PS51913"/>
    </source>
</evidence>